<organism evidence="1 2">
    <name type="scientific">Mycena citricolor</name>
    <dbReference type="NCBI Taxonomy" id="2018698"/>
    <lineage>
        <taxon>Eukaryota</taxon>
        <taxon>Fungi</taxon>
        <taxon>Dikarya</taxon>
        <taxon>Basidiomycota</taxon>
        <taxon>Agaricomycotina</taxon>
        <taxon>Agaricomycetes</taxon>
        <taxon>Agaricomycetidae</taxon>
        <taxon>Agaricales</taxon>
        <taxon>Marasmiineae</taxon>
        <taxon>Mycenaceae</taxon>
        <taxon>Mycena</taxon>
    </lineage>
</organism>
<dbReference type="Proteomes" id="UP001295794">
    <property type="component" value="Unassembled WGS sequence"/>
</dbReference>
<dbReference type="EMBL" id="CAVNYO010000149">
    <property type="protein sequence ID" value="CAK5269491.1"/>
    <property type="molecule type" value="Genomic_DNA"/>
</dbReference>
<evidence type="ECO:0008006" key="3">
    <source>
        <dbReference type="Google" id="ProtNLM"/>
    </source>
</evidence>
<accession>A0AAD2H5G0</accession>
<protein>
    <recommendedName>
        <fullName evidence="3">F-box domain-containing protein</fullName>
    </recommendedName>
</protein>
<dbReference type="AlphaFoldDB" id="A0AAD2H5G0"/>
<evidence type="ECO:0000313" key="1">
    <source>
        <dbReference type="EMBL" id="CAK5269491.1"/>
    </source>
</evidence>
<comment type="caution">
    <text evidence="1">The sequence shown here is derived from an EMBL/GenBank/DDBJ whole genome shotgun (WGS) entry which is preliminary data.</text>
</comment>
<name>A0AAD2H5G0_9AGAR</name>
<keyword evidence="2" id="KW-1185">Reference proteome</keyword>
<proteinExistence type="predicted"/>
<reference evidence="1" key="1">
    <citation type="submission" date="2023-11" db="EMBL/GenBank/DDBJ databases">
        <authorList>
            <person name="De Vega J J."/>
            <person name="De Vega J J."/>
        </authorList>
    </citation>
    <scope>NUCLEOTIDE SEQUENCE</scope>
</reference>
<sequence>MRAEEEASRCNGAAHDSLGCIEARIPEDILQLIFQAGVRQFPHPAAFPSATPPLEIALSHVNRRWRAAALRLAELWSRVTASPFEPPEKLDVYLQRSCGHALGVCLFLMRDFWSAELLTRIRPCLGRIVRLHVVTDFVAPDSLVSAHFRAFDMPQLRTFLFTPLDTEFNPAAGGGKPLLSLAGGSPLLSSVRLNGPVLNLLRLPLSGITQLCLVEERFPLPFRSICEILQQCLSLVNFAFIGHSQRPHRRLAAPIDVLPFRLPELRYLALSNGGNADVILSAMTATKLDTIRLCNFDEGDLAYFLQLPPASRFPVLASMTLLDNTFSIADYHDIARLFPGVRAFACSNSLYTDDALEFLVPLPNSESATHMPWPNLDTLSFSEAQFQEKHQAMLCSLVAARIALSAPIQRLFLGSANRVLLDGERLEWLKERLVIDESPEMPEGQEMKSLVHFSGDVNLC</sequence>
<evidence type="ECO:0000313" key="2">
    <source>
        <dbReference type="Proteomes" id="UP001295794"/>
    </source>
</evidence>
<gene>
    <name evidence="1" type="ORF">MYCIT1_LOCUS13246</name>
</gene>